<proteinExistence type="inferred from homology"/>
<dbReference type="Proteomes" id="UP000192050">
    <property type="component" value="Chromosome"/>
</dbReference>
<dbReference type="Gene3D" id="3.30.70.270">
    <property type="match status" value="1"/>
</dbReference>
<dbReference type="InterPro" id="IPR043502">
    <property type="entry name" value="DNA/RNA_pol_sf"/>
</dbReference>
<comment type="similarity">
    <text evidence="1">Belongs to the DNA polymerase type-Y family.</text>
</comment>
<dbReference type="SUPFAM" id="SSF56672">
    <property type="entry name" value="DNA/RNA polymerases"/>
    <property type="match status" value="1"/>
</dbReference>
<keyword evidence="4" id="KW-1185">Reference proteome</keyword>
<dbReference type="GO" id="GO:0003887">
    <property type="term" value="F:DNA-directed DNA polymerase activity"/>
    <property type="evidence" value="ECO:0007669"/>
    <property type="project" value="InterPro"/>
</dbReference>
<protein>
    <submittedName>
        <fullName evidence="3">DNA polymerase IV</fullName>
    </submittedName>
</protein>
<dbReference type="RefSeq" id="WP_081142779.1">
    <property type="nucleotide sequence ID" value="NZ_CP015363.1"/>
</dbReference>
<evidence type="ECO:0000313" key="4">
    <source>
        <dbReference type="Proteomes" id="UP000192050"/>
    </source>
</evidence>
<sequence>MPFIIFIDFDYFYAQVEEIMDPSIKDKPVVVCVYSGRTENSGAVATSNYIARSIGIKSGMPLPQAMNIGKDKAVFIPIRKDFYKEFSDRVMNTISTYSDKMEIASIDEAYLDVTGECTTFQDAVKLGEEIKEEIFKEYGMKVSAGISINKAIAKILGDMAKPDGLKYIDESMVEEFLNTLEVKKIPGIGSILSKKLNDAGIKYLKDILGANRQAMIEILGNARYNYLVEIAENRYNSPVEERIRKNYGRYITLPENTRDTNIIMPLLRKAVDSAFSKAPGLPGEISAIGIMEDLNIVSRSYTGGRISLESAYGIATGLMGKILEADSRKLRRIGVRIGKMSSNESLDNFF</sequence>
<dbReference type="Pfam" id="PF11798">
    <property type="entry name" value="IMS_HHH"/>
    <property type="match status" value="1"/>
</dbReference>
<dbReference type="GO" id="GO:0042276">
    <property type="term" value="P:error-prone translesion synthesis"/>
    <property type="evidence" value="ECO:0007669"/>
    <property type="project" value="TreeGrafter"/>
</dbReference>
<dbReference type="NCBIfam" id="NF002292">
    <property type="entry name" value="PRK01216.1"/>
    <property type="match status" value="1"/>
</dbReference>
<evidence type="ECO:0000259" key="2">
    <source>
        <dbReference type="PROSITE" id="PS50173"/>
    </source>
</evidence>
<dbReference type="Gene3D" id="3.30.1490.100">
    <property type="entry name" value="DNA polymerase, Y-family, little finger domain"/>
    <property type="match status" value="1"/>
</dbReference>
<dbReference type="InterPro" id="IPR022880">
    <property type="entry name" value="DNApol_IV"/>
</dbReference>
<dbReference type="InterPro" id="IPR050116">
    <property type="entry name" value="DNA_polymerase-Y"/>
</dbReference>
<dbReference type="KEGG" id="fai:FAD_1298"/>
<dbReference type="AlphaFoldDB" id="A0A1V0N4Z4"/>
<dbReference type="GO" id="GO:0006281">
    <property type="term" value="P:DNA repair"/>
    <property type="evidence" value="ECO:0007669"/>
    <property type="project" value="InterPro"/>
</dbReference>
<dbReference type="InterPro" id="IPR024728">
    <property type="entry name" value="PolY_HhH_motif"/>
</dbReference>
<dbReference type="Gene3D" id="1.10.150.20">
    <property type="entry name" value="5' to 3' exonuclease, C-terminal subdomain"/>
    <property type="match status" value="1"/>
</dbReference>
<dbReference type="GO" id="GO:0003684">
    <property type="term" value="F:damaged DNA binding"/>
    <property type="evidence" value="ECO:0007669"/>
    <property type="project" value="InterPro"/>
</dbReference>
<dbReference type="PROSITE" id="PS50173">
    <property type="entry name" value="UMUC"/>
    <property type="match status" value="1"/>
</dbReference>
<accession>A0A1V0N4Z4</accession>
<organism evidence="3 4">
    <name type="scientific">Ferroplasma acidiphilum</name>
    <dbReference type="NCBI Taxonomy" id="74969"/>
    <lineage>
        <taxon>Archaea</taxon>
        <taxon>Methanobacteriati</taxon>
        <taxon>Thermoplasmatota</taxon>
        <taxon>Thermoplasmata</taxon>
        <taxon>Thermoplasmatales</taxon>
        <taxon>Ferroplasmaceae</taxon>
        <taxon>Ferroplasma</taxon>
    </lineage>
</organism>
<dbReference type="InterPro" id="IPR043128">
    <property type="entry name" value="Rev_trsase/Diguanyl_cyclase"/>
</dbReference>
<dbReference type="GeneID" id="31676796"/>
<dbReference type="InterPro" id="IPR001126">
    <property type="entry name" value="UmuC"/>
</dbReference>
<dbReference type="EMBL" id="CP015363">
    <property type="protein sequence ID" value="ARD85166.1"/>
    <property type="molecule type" value="Genomic_DNA"/>
</dbReference>
<dbReference type="PANTHER" id="PTHR11076:SF33">
    <property type="entry name" value="DNA POLYMERASE KAPPA"/>
    <property type="match status" value="1"/>
</dbReference>
<dbReference type="SUPFAM" id="SSF100879">
    <property type="entry name" value="Lesion bypass DNA polymerase (Y-family), little finger domain"/>
    <property type="match status" value="1"/>
</dbReference>
<dbReference type="PANTHER" id="PTHR11076">
    <property type="entry name" value="DNA REPAIR POLYMERASE UMUC / TRANSFERASE FAMILY MEMBER"/>
    <property type="match status" value="1"/>
</dbReference>
<reference evidence="3 4" key="1">
    <citation type="submission" date="2011-10" db="EMBL/GenBank/DDBJ databases">
        <title>Metabolic and evolutionary patterns in the extreme acidophile Ferroplasma acidiphilum.</title>
        <authorList>
            <person name="Golyshina O.V."/>
            <person name="Kozyavkin S.A."/>
            <person name="Tatusov R.L."/>
            <person name="Slesarev A.I."/>
            <person name="Golyshin P.N."/>
        </authorList>
    </citation>
    <scope>NUCLEOTIDE SEQUENCE [LARGE SCALE GENOMIC DNA]</scope>
    <source>
        <strain evidence="4">Y</strain>
    </source>
</reference>
<evidence type="ECO:0000313" key="3">
    <source>
        <dbReference type="EMBL" id="ARD85166.1"/>
    </source>
</evidence>
<dbReference type="OrthoDB" id="372207at2157"/>
<gene>
    <name evidence="3" type="primary">dpo4</name>
    <name evidence="3" type="ORF">FAD_1298</name>
</gene>
<dbReference type="InterPro" id="IPR036775">
    <property type="entry name" value="DNA_pol_Y-fam_lit_finger_sf"/>
</dbReference>
<dbReference type="Pfam" id="PF00817">
    <property type="entry name" value="IMS"/>
    <property type="match status" value="1"/>
</dbReference>
<evidence type="ECO:0000256" key="1">
    <source>
        <dbReference type="ARBA" id="ARBA00010945"/>
    </source>
</evidence>
<dbReference type="Gene3D" id="3.40.1170.60">
    <property type="match status" value="1"/>
</dbReference>
<dbReference type="CDD" id="cd03586">
    <property type="entry name" value="PolY_Pol_IV_kappa"/>
    <property type="match status" value="1"/>
</dbReference>
<dbReference type="STRING" id="74969.FAD_1298"/>
<name>A0A1V0N4Z4_9ARCH</name>
<feature type="domain" description="UmuC" evidence="2">
    <location>
        <begin position="4"/>
        <end position="189"/>
    </location>
</feature>